<dbReference type="GO" id="GO:0005634">
    <property type="term" value="C:nucleus"/>
    <property type="evidence" value="ECO:0007669"/>
    <property type="project" value="UniProtKB-SubCell"/>
</dbReference>
<dbReference type="Proteomes" id="UP000694844">
    <property type="component" value="Chromosome 2"/>
</dbReference>
<keyword evidence="4 5" id="KW-0539">Nucleus</keyword>
<evidence type="ECO:0000256" key="6">
    <source>
        <dbReference type="RuleBase" id="RU000682"/>
    </source>
</evidence>
<sequence>MDSTDASLSVQKQDPPMESTETPGDITEDTVSLEHFLIGRSRQRRQRTTFTPYQITALEDLFSRTHYPDIFVREELALQINLCEARIQVWFQNRRAKWRKEVRSSGLDSSIRLRSMMQQIQSQVQSFQPPIKRGIPQIPNAIFNYPFMSPGKMAGLVSHQQTTVCHQPEEPGAQKALHLLPGLRTHYGALCNCVHHSITSLSADPTPHSFTLKPLPVMMKNSTNTTLDSLLECPSREKN</sequence>
<dbReference type="RefSeq" id="XP_022319441.1">
    <property type="nucleotide sequence ID" value="XM_022463733.1"/>
</dbReference>
<evidence type="ECO:0000256" key="4">
    <source>
        <dbReference type="ARBA" id="ARBA00023242"/>
    </source>
</evidence>
<evidence type="ECO:0000256" key="7">
    <source>
        <dbReference type="SAM" id="MobiDB-lite"/>
    </source>
</evidence>
<dbReference type="GO" id="GO:0000977">
    <property type="term" value="F:RNA polymerase II transcription regulatory region sequence-specific DNA binding"/>
    <property type="evidence" value="ECO:0007669"/>
    <property type="project" value="TreeGrafter"/>
</dbReference>
<dbReference type="InterPro" id="IPR050649">
    <property type="entry name" value="Paired_Homeobox_TFs"/>
</dbReference>
<evidence type="ECO:0000256" key="1">
    <source>
        <dbReference type="ARBA" id="ARBA00004123"/>
    </source>
</evidence>
<dbReference type="Gene3D" id="1.10.10.60">
    <property type="entry name" value="Homeodomain-like"/>
    <property type="match status" value="1"/>
</dbReference>
<evidence type="ECO:0000256" key="2">
    <source>
        <dbReference type="ARBA" id="ARBA00023125"/>
    </source>
</evidence>
<name>A0A8B8CY74_CRAVI</name>
<dbReference type="CDD" id="cd00086">
    <property type="entry name" value="homeodomain"/>
    <property type="match status" value="1"/>
</dbReference>
<protein>
    <submittedName>
        <fullName evidence="10">Retina and anterior neural fold homeobox protein 2-like</fullName>
    </submittedName>
</protein>
<feature type="domain" description="Homeobox" evidence="8">
    <location>
        <begin position="41"/>
        <end position="101"/>
    </location>
</feature>
<evidence type="ECO:0000256" key="5">
    <source>
        <dbReference type="PROSITE-ProRule" id="PRU00108"/>
    </source>
</evidence>
<evidence type="ECO:0000313" key="9">
    <source>
        <dbReference type="Proteomes" id="UP000694844"/>
    </source>
</evidence>
<dbReference type="GeneID" id="111122146"/>
<evidence type="ECO:0000313" key="10">
    <source>
        <dbReference type="RefSeq" id="XP_022319441.1"/>
    </source>
</evidence>
<evidence type="ECO:0000259" key="8">
    <source>
        <dbReference type="PROSITE" id="PS50071"/>
    </source>
</evidence>
<dbReference type="InterPro" id="IPR017970">
    <property type="entry name" value="Homeobox_CS"/>
</dbReference>
<evidence type="ECO:0000256" key="3">
    <source>
        <dbReference type="ARBA" id="ARBA00023155"/>
    </source>
</evidence>
<dbReference type="InterPro" id="IPR001356">
    <property type="entry name" value="HD"/>
</dbReference>
<dbReference type="GO" id="GO:0000981">
    <property type="term" value="F:DNA-binding transcription factor activity, RNA polymerase II-specific"/>
    <property type="evidence" value="ECO:0007669"/>
    <property type="project" value="InterPro"/>
</dbReference>
<keyword evidence="2 5" id="KW-0238">DNA-binding</keyword>
<feature type="DNA-binding region" description="Homeobox" evidence="5">
    <location>
        <begin position="43"/>
        <end position="102"/>
    </location>
</feature>
<organism evidence="9 10">
    <name type="scientific">Crassostrea virginica</name>
    <name type="common">Eastern oyster</name>
    <dbReference type="NCBI Taxonomy" id="6565"/>
    <lineage>
        <taxon>Eukaryota</taxon>
        <taxon>Metazoa</taxon>
        <taxon>Spiralia</taxon>
        <taxon>Lophotrochozoa</taxon>
        <taxon>Mollusca</taxon>
        <taxon>Bivalvia</taxon>
        <taxon>Autobranchia</taxon>
        <taxon>Pteriomorphia</taxon>
        <taxon>Ostreida</taxon>
        <taxon>Ostreoidea</taxon>
        <taxon>Ostreidae</taxon>
        <taxon>Crassostrea</taxon>
    </lineage>
</organism>
<dbReference type="KEGG" id="cvn:111122146"/>
<dbReference type="SMART" id="SM00389">
    <property type="entry name" value="HOX"/>
    <property type="match status" value="1"/>
</dbReference>
<feature type="compositionally biased region" description="Polar residues" evidence="7">
    <location>
        <begin position="1"/>
        <end position="12"/>
    </location>
</feature>
<dbReference type="Pfam" id="PF00046">
    <property type="entry name" value="Homeodomain"/>
    <property type="match status" value="1"/>
</dbReference>
<dbReference type="PROSITE" id="PS00027">
    <property type="entry name" value="HOMEOBOX_1"/>
    <property type="match status" value="1"/>
</dbReference>
<dbReference type="PANTHER" id="PTHR24329">
    <property type="entry name" value="HOMEOBOX PROTEIN ARISTALESS"/>
    <property type="match status" value="1"/>
</dbReference>
<comment type="subcellular location">
    <subcellularLocation>
        <location evidence="1 5 6">Nucleus</location>
    </subcellularLocation>
</comment>
<proteinExistence type="predicted"/>
<keyword evidence="3 5" id="KW-0371">Homeobox</keyword>
<keyword evidence="9" id="KW-1185">Reference proteome</keyword>
<accession>A0A8B8CY74</accession>
<feature type="region of interest" description="Disordered" evidence="7">
    <location>
        <begin position="1"/>
        <end position="26"/>
    </location>
</feature>
<dbReference type="PROSITE" id="PS50071">
    <property type="entry name" value="HOMEOBOX_2"/>
    <property type="match status" value="1"/>
</dbReference>
<gene>
    <name evidence="10" type="primary">LOC111122146</name>
</gene>
<dbReference type="AlphaFoldDB" id="A0A8B8CY74"/>
<dbReference type="SUPFAM" id="SSF46689">
    <property type="entry name" value="Homeodomain-like"/>
    <property type="match status" value="1"/>
</dbReference>
<dbReference type="FunFam" id="1.10.10.60:FF:000291">
    <property type="entry name" value="ALX homeobox protein 1"/>
    <property type="match status" value="1"/>
</dbReference>
<reference evidence="10" key="1">
    <citation type="submission" date="2025-08" db="UniProtKB">
        <authorList>
            <consortium name="RefSeq"/>
        </authorList>
    </citation>
    <scope>IDENTIFICATION</scope>
    <source>
        <tissue evidence="10">Whole sample</tissue>
    </source>
</reference>
<dbReference type="PANTHER" id="PTHR24329:SF543">
    <property type="entry name" value="FI01017P-RELATED"/>
    <property type="match status" value="1"/>
</dbReference>
<dbReference type="OrthoDB" id="6159439at2759"/>
<dbReference type="InterPro" id="IPR009057">
    <property type="entry name" value="Homeodomain-like_sf"/>
</dbReference>